<name>A0ACC2N0E1_9HYME</name>
<keyword evidence="2" id="KW-1185">Reference proteome</keyword>
<comment type="caution">
    <text evidence="1">The sequence shown here is derived from an EMBL/GenBank/DDBJ whole genome shotgun (WGS) entry which is preliminary data.</text>
</comment>
<gene>
    <name evidence="1" type="ORF">QAD02_006131</name>
</gene>
<proteinExistence type="predicted"/>
<dbReference type="Proteomes" id="UP001239111">
    <property type="component" value="Chromosome 4"/>
</dbReference>
<dbReference type="EMBL" id="CM056744">
    <property type="protein sequence ID" value="KAJ8664469.1"/>
    <property type="molecule type" value="Genomic_DNA"/>
</dbReference>
<evidence type="ECO:0000313" key="2">
    <source>
        <dbReference type="Proteomes" id="UP001239111"/>
    </source>
</evidence>
<accession>A0ACC2N0E1</accession>
<sequence length="114" mass="12163">MTGSHLGTTARRCFATRRPVLPWPTYGPGLSVLATPPVVGLLPHPALPRTVRIMNGESGAETYEDGTSTDSKRPGNSPASEHLKPSHLPYLLRPSLTQLSLEQSGESESPSAHP</sequence>
<protein>
    <submittedName>
        <fullName evidence="1">Uncharacterized protein</fullName>
    </submittedName>
</protein>
<evidence type="ECO:0000313" key="1">
    <source>
        <dbReference type="EMBL" id="KAJ8664469.1"/>
    </source>
</evidence>
<organism evidence="1 2">
    <name type="scientific">Eretmocerus hayati</name>
    <dbReference type="NCBI Taxonomy" id="131215"/>
    <lineage>
        <taxon>Eukaryota</taxon>
        <taxon>Metazoa</taxon>
        <taxon>Ecdysozoa</taxon>
        <taxon>Arthropoda</taxon>
        <taxon>Hexapoda</taxon>
        <taxon>Insecta</taxon>
        <taxon>Pterygota</taxon>
        <taxon>Neoptera</taxon>
        <taxon>Endopterygota</taxon>
        <taxon>Hymenoptera</taxon>
        <taxon>Apocrita</taxon>
        <taxon>Proctotrupomorpha</taxon>
        <taxon>Chalcidoidea</taxon>
        <taxon>Aphelinidae</taxon>
        <taxon>Aphelininae</taxon>
        <taxon>Eretmocerus</taxon>
    </lineage>
</organism>
<reference evidence="1" key="1">
    <citation type="submission" date="2023-04" db="EMBL/GenBank/DDBJ databases">
        <title>A chromosome-level genome assembly of the parasitoid wasp Eretmocerus hayati.</title>
        <authorList>
            <person name="Zhong Y."/>
            <person name="Liu S."/>
            <person name="Liu Y."/>
        </authorList>
    </citation>
    <scope>NUCLEOTIDE SEQUENCE</scope>
    <source>
        <strain evidence="1">ZJU_SS_LIU_2023</strain>
    </source>
</reference>